<dbReference type="EMBL" id="JABCMA010000039">
    <property type="protein sequence ID" value="NMR76256.1"/>
    <property type="molecule type" value="Genomic_DNA"/>
</dbReference>
<sequence length="212" mass="24357">MTTIKPTSRLDQDLKQAIKNLDSLNKKMVPAASAMAVNKVGQKAESRAVRQASKEVKVTAKVVRPRVTVVKRANPQRPYRVVRIRRYDIPAISIGEVRTQIRRKNGGYLVSAASRDQQGRFTKREHSGNTSIRVGRHTFQNAFVNQLKKSGNWHVMYRIGESRYPVGVAAVPIKENITKAMEYHTRQLLNFDMPKEMERALAQKFRQEFKRR</sequence>
<dbReference type="Proteomes" id="UP000565155">
    <property type="component" value="Unassembled WGS sequence"/>
</dbReference>
<gene>
    <name evidence="1" type="ORF">HKB35_21830</name>
</gene>
<dbReference type="AlphaFoldDB" id="A0A7Y0N002"/>
<dbReference type="PIRSF" id="PIRSF004395">
    <property type="entry name" value="Tail_Z"/>
    <property type="match status" value="1"/>
</dbReference>
<reference evidence="1 2" key="1">
    <citation type="submission" date="2020-04" db="EMBL/GenBank/DDBJ databases">
        <title>Whole-genome sequencing of Vibrio spp. from China reveals different genetic environments of blaCTX-M-14 among diverse lineages.</title>
        <authorList>
            <person name="Zheng Z."/>
            <person name="Ye L."/>
            <person name="Chen S."/>
        </authorList>
    </citation>
    <scope>NUCLEOTIDE SEQUENCE [LARGE SCALE GENOMIC DNA]</scope>
    <source>
        <strain evidence="1 2">Vb1636</strain>
    </source>
</reference>
<protein>
    <submittedName>
        <fullName evidence="1">Phage tail protein</fullName>
    </submittedName>
</protein>
<accession>A0A7Y0N002</accession>
<dbReference type="RefSeq" id="WP_169629117.1">
    <property type="nucleotide sequence ID" value="NZ_JABCMA010000039.1"/>
</dbReference>
<dbReference type="Pfam" id="PF06763">
    <property type="entry name" value="Minor_tail_Z"/>
    <property type="match status" value="1"/>
</dbReference>
<proteinExistence type="predicted"/>
<dbReference type="InterPro" id="IPR010633">
    <property type="entry name" value="Phage_lambda_GpZ"/>
</dbReference>
<evidence type="ECO:0000313" key="2">
    <source>
        <dbReference type="Proteomes" id="UP000565155"/>
    </source>
</evidence>
<name>A0A7Y0N002_VIBAL</name>
<organism evidence="1 2">
    <name type="scientific">Vibrio alginolyticus</name>
    <dbReference type="NCBI Taxonomy" id="663"/>
    <lineage>
        <taxon>Bacteria</taxon>
        <taxon>Pseudomonadati</taxon>
        <taxon>Pseudomonadota</taxon>
        <taxon>Gammaproteobacteria</taxon>
        <taxon>Vibrionales</taxon>
        <taxon>Vibrionaceae</taxon>
        <taxon>Vibrio</taxon>
    </lineage>
</organism>
<comment type="caution">
    <text evidence="1">The sequence shown here is derived from an EMBL/GenBank/DDBJ whole genome shotgun (WGS) entry which is preliminary data.</text>
</comment>
<evidence type="ECO:0000313" key="1">
    <source>
        <dbReference type="EMBL" id="NMR76256.1"/>
    </source>
</evidence>